<protein>
    <submittedName>
        <fullName evidence="2">Uncharacterized protein</fullName>
    </submittedName>
</protein>
<feature type="region of interest" description="Disordered" evidence="1">
    <location>
        <begin position="18"/>
        <end position="59"/>
    </location>
</feature>
<organism evidence="2">
    <name type="scientific">Pectinophora gossypiella</name>
    <name type="common">Cotton pink bollworm</name>
    <name type="synonym">Depressaria gossypiella</name>
    <dbReference type="NCBI Taxonomy" id="13191"/>
    <lineage>
        <taxon>Eukaryota</taxon>
        <taxon>Metazoa</taxon>
        <taxon>Ecdysozoa</taxon>
        <taxon>Arthropoda</taxon>
        <taxon>Hexapoda</taxon>
        <taxon>Insecta</taxon>
        <taxon>Pterygota</taxon>
        <taxon>Neoptera</taxon>
        <taxon>Endopterygota</taxon>
        <taxon>Lepidoptera</taxon>
        <taxon>Glossata</taxon>
        <taxon>Ditrysia</taxon>
        <taxon>Gelechioidea</taxon>
        <taxon>Gelechiidae</taxon>
        <taxon>Apatetrinae</taxon>
        <taxon>Pectinophora</taxon>
    </lineage>
</organism>
<dbReference type="AlphaFoldDB" id="A0A1E1VY83"/>
<accession>A0A1E1VY83</accession>
<name>A0A1E1VY83_PECGO</name>
<dbReference type="EMBL" id="GDQN01011377">
    <property type="protein sequence ID" value="JAT79677.1"/>
    <property type="molecule type" value="Transcribed_RNA"/>
</dbReference>
<evidence type="ECO:0000313" key="2">
    <source>
        <dbReference type="EMBL" id="JAT79677.1"/>
    </source>
</evidence>
<dbReference type="OrthoDB" id="8115598at2759"/>
<evidence type="ECO:0000256" key="1">
    <source>
        <dbReference type="SAM" id="MobiDB-lite"/>
    </source>
</evidence>
<feature type="compositionally biased region" description="Polar residues" evidence="1">
    <location>
        <begin position="19"/>
        <end position="31"/>
    </location>
</feature>
<sequence length="192" mass="21729">MTEWLFDIFGDRLAKESTRSLPRQPLSNNENIGKAISTGPIKPNEPLKKAGEPKKSFLSNAGRALRDIQTPGQKVYSPRSKNVESAAKKIITSEIIYSDELDDDAKKFYEELEFTKPTYKYDNYHTDVVDYLLGPEPAVLTESPPRTPPPVTLNRSLEFDCSYEDEFFTDNFAKESGPSPFGEDDFPTLYTD</sequence>
<feature type="compositionally biased region" description="Basic and acidic residues" evidence="1">
    <location>
        <begin position="45"/>
        <end position="55"/>
    </location>
</feature>
<proteinExistence type="predicted"/>
<feature type="region of interest" description="Disordered" evidence="1">
    <location>
        <begin position="172"/>
        <end position="192"/>
    </location>
</feature>
<gene>
    <name evidence="2" type="ORF">g.5565</name>
</gene>
<reference evidence="2" key="1">
    <citation type="submission" date="2015-09" db="EMBL/GenBank/DDBJ databases">
        <title>De novo assembly of Pectinophora gossypiella (Pink Bollworm) gut transcriptome.</title>
        <authorList>
            <person name="Tassone E.E."/>
        </authorList>
    </citation>
    <scope>NUCLEOTIDE SEQUENCE</scope>
</reference>